<dbReference type="AlphaFoldDB" id="A0AAU7S6L7"/>
<geneLocation type="plasmid" evidence="8">
    <name>unnamed4</name>
</geneLocation>
<organism evidence="8">
    <name type="scientific">Rhizobium sp. ZPR3</name>
    <dbReference type="NCBI Taxonomy" id="3158967"/>
    <lineage>
        <taxon>Bacteria</taxon>
        <taxon>Pseudomonadati</taxon>
        <taxon>Pseudomonadota</taxon>
        <taxon>Alphaproteobacteria</taxon>
        <taxon>Hyphomicrobiales</taxon>
        <taxon>Rhizobiaceae</taxon>
        <taxon>Rhizobium/Agrobacterium group</taxon>
        <taxon>Rhizobium</taxon>
    </lineage>
</organism>
<feature type="transmembrane region" description="Helical" evidence="7">
    <location>
        <begin position="166"/>
        <end position="184"/>
    </location>
</feature>
<proteinExistence type="inferred from homology"/>
<reference evidence="8" key="1">
    <citation type="submission" date="2024-06" db="EMBL/GenBank/DDBJ databases">
        <authorList>
            <person name="Li T."/>
            <person name="Gao R."/>
        </authorList>
    </citation>
    <scope>NUCLEOTIDE SEQUENCE</scope>
    <source>
        <strain evidence="8">ZPR3</strain>
        <plasmid evidence="8">unnamed4</plasmid>
    </source>
</reference>
<feature type="transmembrane region" description="Helical" evidence="7">
    <location>
        <begin position="59"/>
        <end position="82"/>
    </location>
</feature>
<sequence>MSIIKRLSGIVEGHPHQGPAEDDMQRWPSMTMLIVGGIISVPLFTFGGEVGKLADYSTILEALLISSIFLGVFGVTTGYIGIVTRLPTAMILQRTFGIRGSLAITIMLTLVSIGWFGIQLQIIVQSVAAILHKQLNISVNEHVGIILTGLLISSTAIIGIKAMGKVAVIGVPLLLIATLIPLGMGMSNGGLDTLFGARDIPHAYSLGMLVSLIVGTEVFPVSINPDLSRFLKTNRDNRISMLLGFGLAFPLLLALAAALGIIYNNADLVTTMLVAGIALPGLAVIILATWTNNDQNLYSSALSLSAIFPRMERWHLACLAALAGTGLAAVDVLGHFILLLNFMGLALAPMAGVYVADFFLDRPRYTATAPQLPSYRPYPVASWIFGTVLGFTTLPSEESGLGLFHLTGAPSLDALVSAMLLLFIAKKFFSANASNRQIIGDEKC</sequence>
<evidence type="ECO:0000256" key="7">
    <source>
        <dbReference type="SAM" id="Phobius"/>
    </source>
</evidence>
<feature type="transmembrane region" description="Helical" evidence="7">
    <location>
        <begin position="402"/>
        <end position="425"/>
    </location>
</feature>
<feature type="transmembrane region" description="Helical" evidence="7">
    <location>
        <begin position="204"/>
        <end position="221"/>
    </location>
</feature>
<feature type="transmembrane region" description="Helical" evidence="7">
    <location>
        <begin position="242"/>
        <end position="263"/>
    </location>
</feature>
<comment type="similarity">
    <text evidence="2">Belongs to the purine-cytosine permease (2.A.39) family.</text>
</comment>
<feature type="transmembrane region" description="Helical" evidence="7">
    <location>
        <begin position="377"/>
        <end position="396"/>
    </location>
</feature>
<feature type="region of interest" description="Disordered" evidence="6">
    <location>
        <begin position="1"/>
        <end position="24"/>
    </location>
</feature>
<evidence type="ECO:0000256" key="5">
    <source>
        <dbReference type="ARBA" id="ARBA00023136"/>
    </source>
</evidence>
<evidence type="ECO:0000256" key="6">
    <source>
        <dbReference type="SAM" id="MobiDB-lite"/>
    </source>
</evidence>
<feature type="transmembrane region" description="Helical" evidence="7">
    <location>
        <begin position="102"/>
        <end position="122"/>
    </location>
</feature>
<evidence type="ECO:0000313" key="8">
    <source>
        <dbReference type="EMBL" id="XBT98005.1"/>
    </source>
</evidence>
<dbReference type="PANTHER" id="PTHR30569">
    <property type="entry name" value="CYTOSINE TRANSPORTER CODB"/>
    <property type="match status" value="1"/>
</dbReference>
<keyword evidence="3 7" id="KW-0812">Transmembrane</keyword>
<comment type="subcellular location">
    <subcellularLocation>
        <location evidence="1">Membrane</location>
        <topology evidence="1">Multi-pass membrane protein</topology>
    </subcellularLocation>
</comment>
<dbReference type="GO" id="GO:0005886">
    <property type="term" value="C:plasma membrane"/>
    <property type="evidence" value="ECO:0007669"/>
    <property type="project" value="TreeGrafter"/>
</dbReference>
<accession>A0AAU7S6L7</accession>
<protein>
    <submittedName>
        <fullName evidence="8">Cytosine permease</fullName>
    </submittedName>
</protein>
<dbReference type="Gene3D" id="1.10.4160.10">
    <property type="entry name" value="Hydantoin permease"/>
    <property type="match status" value="1"/>
</dbReference>
<dbReference type="InterPro" id="IPR030191">
    <property type="entry name" value="CodB"/>
</dbReference>
<gene>
    <name evidence="8" type="ORF">ABM479_34585</name>
</gene>
<feature type="transmembrane region" description="Helical" evidence="7">
    <location>
        <begin position="30"/>
        <end position="47"/>
    </location>
</feature>
<evidence type="ECO:0000256" key="2">
    <source>
        <dbReference type="ARBA" id="ARBA00008974"/>
    </source>
</evidence>
<evidence type="ECO:0000256" key="3">
    <source>
        <dbReference type="ARBA" id="ARBA00022692"/>
    </source>
</evidence>
<feature type="transmembrane region" description="Helical" evidence="7">
    <location>
        <begin position="336"/>
        <end position="356"/>
    </location>
</feature>
<feature type="transmembrane region" description="Helical" evidence="7">
    <location>
        <begin position="142"/>
        <end position="159"/>
    </location>
</feature>
<dbReference type="EMBL" id="CP157964">
    <property type="protein sequence ID" value="XBT98005.1"/>
    <property type="molecule type" value="Genomic_DNA"/>
</dbReference>
<evidence type="ECO:0000256" key="4">
    <source>
        <dbReference type="ARBA" id="ARBA00022989"/>
    </source>
</evidence>
<feature type="transmembrane region" description="Helical" evidence="7">
    <location>
        <begin position="269"/>
        <end position="290"/>
    </location>
</feature>
<keyword evidence="4 7" id="KW-1133">Transmembrane helix</keyword>
<dbReference type="InterPro" id="IPR001248">
    <property type="entry name" value="Pur-cyt_permease"/>
</dbReference>
<dbReference type="RefSeq" id="WP_349963263.1">
    <property type="nucleotide sequence ID" value="NZ_CP157964.1"/>
</dbReference>
<keyword evidence="5 7" id="KW-0472">Membrane</keyword>
<dbReference type="PANTHER" id="PTHR30569:SF0">
    <property type="entry name" value="CYTOSINE PERMEASE"/>
    <property type="match status" value="1"/>
</dbReference>
<keyword evidence="8" id="KW-0614">Plasmid</keyword>
<dbReference type="GO" id="GO:0015209">
    <property type="term" value="F:cytosine transmembrane transporter activity"/>
    <property type="evidence" value="ECO:0007669"/>
    <property type="project" value="InterPro"/>
</dbReference>
<dbReference type="Pfam" id="PF02133">
    <property type="entry name" value="Transp_cyt_pur"/>
    <property type="match status" value="1"/>
</dbReference>
<feature type="transmembrane region" description="Helical" evidence="7">
    <location>
        <begin position="311"/>
        <end position="330"/>
    </location>
</feature>
<name>A0AAU7S6L7_9HYPH</name>
<evidence type="ECO:0000256" key="1">
    <source>
        <dbReference type="ARBA" id="ARBA00004141"/>
    </source>
</evidence>